<dbReference type="GO" id="GO:0000070">
    <property type="term" value="P:mitotic sister chromatid segregation"/>
    <property type="evidence" value="ECO:0007669"/>
    <property type="project" value="TreeGrafter"/>
</dbReference>
<evidence type="ECO:0000256" key="1">
    <source>
        <dbReference type="ARBA" id="ARBA00004629"/>
    </source>
</evidence>
<evidence type="ECO:0000256" key="4">
    <source>
        <dbReference type="ARBA" id="ARBA00022618"/>
    </source>
</evidence>
<dbReference type="STRING" id="1071382.H2B1B0"/>
<name>H2B1B0_KAZAF</name>
<dbReference type="EMBL" id="HE650831">
    <property type="protein sequence ID" value="CCF60410.1"/>
    <property type="molecule type" value="Genomic_DNA"/>
</dbReference>
<dbReference type="Pfam" id="PF05859">
    <property type="entry name" value="Mis12"/>
    <property type="match status" value="1"/>
</dbReference>
<comment type="similarity">
    <text evidence="2">Belongs to the mis12 family.</text>
</comment>
<evidence type="ECO:0000256" key="2">
    <source>
        <dbReference type="ARBA" id="ARBA00008643"/>
    </source>
</evidence>
<dbReference type="FunCoup" id="H2B1B0">
    <property type="interactions" value="109"/>
</dbReference>
<dbReference type="GO" id="GO:0051382">
    <property type="term" value="P:kinetochore assembly"/>
    <property type="evidence" value="ECO:0007669"/>
    <property type="project" value="TreeGrafter"/>
</dbReference>
<dbReference type="OrthoDB" id="1884855at2759"/>
<keyword evidence="8" id="KW-0131">Cell cycle</keyword>
<evidence type="ECO:0000313" key="11">
    <source>
        <dbReference type="Proteomes" id="UP000005220"/>
    </source>
</evidence>
<evidence type="ECO:0000256" key="9">
    <source>
        <dbReference type="ARBA" id="ARBA00023328"/>
    </source>
</evidence>
<dbReference type="AlphaFoldDB" id="H2B1B0"/>
<organism evidence="10 11">
    <name type="scientific">Kazachstania africana (strain ATCC 22294 / BCRC 22015 / CBS 2517 / CECT 1963 / NBRC 1671 / NRRL Y-8276)</name>
    <name type="common">Yeast</name>
    <name type="synonym">Kluyveromyces africanus</name>
    <dbReference type="NCBI Taxonomy" id="1071382"/>
    <lineage>
        <taxon>Eukaryota</taxon>
        <taxon>Fungi</taxon>
        <taxon>Dikarya</taxon>
        <taxon>Ascomycota</taxon>
        <taxon>Saccharomycotina</taxon>
        <taxon>Saccharomycetes</taxon>
        <taxon>Saccharomycetales</taxon>
        <taxon>Saccharomycetaceae</taxon>
        <taxon>Kazachstania</taxon>
    </lineage>
</organism>
<reference evidence="10 11" key="1">
    <citation type="journal article" date="2011" name="Proc. Natl. Acad. Sci. U.S.A.">
        <title>Evolutionary erosion of yeast sex chromosomes by mating-type switching accidents.</title>
        <authorList>
            <person name="Gordon J.L."/>
            <person name="Armisen D."/>
            <person name="Proux-Wera E."/>
            <person name="Oheigeartaigh S.S."/>
            <person name="Byrne K.P."/>
            <person name="Wolfe K.H."/>
        </authorList>
    </citation>
    <scope>NUCLEOTIDE SEQUENCE [LARGE SCALE GENOMIC DNA]</scope>
    <source>
        <strain evidence="11">ATCC 22294 / BCRC 22015 / CBS 2517 / CECT 1963 / NBRC 1671 / NRRL Y-8276</strain>
    </source>
</reference>
<dbReference type="InParanoid" id="H2B1B0"/>
<dbReference type="HOGENOM" id="CLU_046437_0_0_1"/>
<keyword evidence="5" id="KW-0498">Mitosis</keyword>
<evidence type="ECO:0008006" key="12">
    <source>
        <dbReference type="Google" id="ProtNLM"/>
    </source>
</evidence>
<dbReference type="GeneID" id="13886599"/>
<evidence type="ECO:0000313" key="10">
    <source>
        <dbReference type="EMBL" id="CCF60410.1"/>
    </source>
</evidence>
<keyword evidence="11" id="KW-1185">Reference proteome</keyword>
<accession>H2B1B0</accession>
<proteinExistence type="inferred from homology"/>
<dbReference type="PANTHER" id="PTHR14527">
    <property type="entry name" value="PROTEIN MIS12 HOMOLOG"/>
    <property type="match status" value="1"/>
</dbReference>
<evidence type="ECO:0000256" key="5">
    <source>
        <dbReference type="ARBA" id="ARBA00022776"/>
    </source>
</evidence>
<keyword evidence="9" id="KW-0137">Centromere</keyword>
<keyword evidence="6" id="KW-0995">Kinetochore</keyword>
<dbReference type="GO" id="GO:0051301">
    <property type="term" value="P:cell division"/>
    <property type="evidence" value="ECO:0007669"/>
    <property type="project" value="UniProtKB-KW"/>
</dbReference>
<comment type="subcellular location">
    <subcellularLocation>
        <location evidence="1">Chromosome</location>
        <location evidence="1">Centromere</location>
        <location evidence="1">Kinetochore</location>
    </subcellularLocation>
</comment>
<evidence type="ECO:0000256" key="3">
    <source>
        <dbReference type="ARBA" id="ARBA00022454"/>
    </source>
</evidence>
<evidence type="ECO:0000256" key="7">
    <source>
        <dbReference type="ARBA" id="ARBA00023054"/>
    </source>
</evidence>
<dbReference type="GO" id="GO:0000444">
    <property type="term" value="C:MIS12/MIND type complex"/>
    <property type="evidence" value="ECO:0007669"/>
    <property type="project" value="EnsemblFungi"/>
</dbReference>
<dbReference type="PANTHER" id="PTHR14527:SF2">
    <property type="entry name" value="PROTEIN MIS12 HOMOLOG"/>
    <property type="match status" value="1"/>
</dbReference>
<evidence type="ECO:0000256" key="6">
    <source>
        <dbReference type="ARBA" id="ARBA00022838"/>
    </source>
</evidence>
<dbReference type="eggNOG" id="ENOG502S72R">
    <property type="taxonomic scope" value="Eukaryota"/>
</dbReference>
<protein>
    <recommendedName>
        <fullName evidence="12">Kinetochore-associated protein MTW1</fullName>
    </recommendedName>
</protein>
<dbReference type="GO" id="GO:0005634">
    <property type="term" value="C:nucleus"/>
    <property type="evidence" value="ECO:0007669"/>
    <property type="project" value="EnsemblFungi"/>
</dbReference>
<keyword evidence="3" id="KW-0158">Chromosome</keyword>
<evidence type="ECO:0000256" key="8">
    <source>
        <dbReference type="ARBA" id="ARBA00023306"/>
    </source>
</evidence>
<keyword evidence="4" id="KW-0132">Cell division</keyword>
<dbReference type="RefSeq" id="XP_003959545.1">
    <property type="nucleotide sequence ID" value="XM_003959496.1"/>
</dbReference>
<sequence length="273" mass="31536">MSAPTLKSTELLTQHLQYPPISLVDDIINTVNDIMYKCTAAMEKYLLKKSQVEGLDYSEEIKVGIAKLESLLEYTVDKNFDKLELYVLRNVLRVPEELIVHDVFRLKHQNELEVVDDKQIKDSEVALNEKIKLIEEKINQNLILKDKIKKIKSTIQKVRKFKKIVIEGLTLKKFDADKELINLLKPIDDTLRLLISQLKNLYTFSEENCSIDEIREITKPEVAQSSNMRVAYIDSNVEKIFETLNLTGNKIQGTKYTSNPIVIKDPDLSVLRE</sequence>
<dbReference type="GO" id="GO:0034501">
    <property type="term" value="P:protein localization to kinetochore"/>
    <property type="evidence" value="ECO:0007669"/>
    <property type="project" value="EnsemblFungi"/>
</dbReference>
<keyword evidence="7" id="KW-0175">Coiled coil</keyword>
<dbReference type="KEGG" id="kaf:KAFR_0K00550"/>
<dbReference type="Proteomes" id="UP000005220">
    <property type="component" value="Chromosome 11"/>
</dbReference>
<dbReference type="GO" id="GO:0000922">
    <property type="term" value="C:spindle pole"/>
    <property type="evidence" value="ECO:0007669"/>
    <property type="project" value="EnsemblFungi"/>
</dbReference>
<dbReference type="InterPro" id="IPR008685">
    <property type="entry name" value="Centromere_Mis12"/>
</dbReference>
<gene>
    <name evidence="10" type="primary">KAFR0K00550</name>
    <name evidence="10" type="ORF">KAFR_0K00550</name>
</gene>